<feature type="domain" description="Methyl-accepting transducer" evidence="5">
    <location>
        <begin position="424"/>
        <end position="667"/>
    </location>
</feature>
<evidence type="ECO:0000259" key="6">
    <source>
        <dbReference type="PROSITE" id="PS50885"/>
    </source>
</evidence>
<keyword evidence="8" id="KW-1185">Reference proteome</keyword>
<proteinExistence type="inferred from homology"/>
<dbReference type="PANTHER" id="PTHR32089:SF112">
    <property type="entry name" value="LYSOZYME-LIKE PROTEIN-RELATED"/>
    <property type="match status" value="1"/>
</dbReference>
<evidence type="ECO:0000313" key="7">
    <source>
        <dbReference type="EMBL" id="MBB4286165.1"/>
    </source>
</evidence>
<evidence type="ECO:0000256" key="2">
    <source>
        <dbReference type="ARBA" id="ARBA00029447"/>
    </source>
</evidence>
<dbReference type="SMART" id="SM00304">
    <property type="entry name" value="HAMP"/>
    <property type="match status" value="1"/>
</dbReference>
<evidence type="ECO:0000313" key="8">
    <source>
        <dbReference type="Proteomes" id="UP000555728"/>
    </source>
</evidence>
<protein>
    <submittedName>
        <fullName evidence="7">Methyl-accepting chemotaxis protein</fullName>
    </submittedName>
</protein>
<keyword evidence="4" id="KW-0472">Membrane</keyword>
<comment type="similarity">
    <text evidence="2">Belongs to the methyl-accepting chemotaxis (MCP) protein family.</text>
</comment>
<evidence type="ECO:0000256" key="4">
    <source>
        <dbReference type="SAM" id="Phobius"/>
    </source>
</evidence>
<feature type="transmembrane region" description="Helical" evidence="4">
    <location>
        <begin position="313"/>
        <end position="334"/>
    </location>
</feature>
<keyword evidence="4" id="KW-0812">Transmembrane</keyword>
<dbReference type="Gene3D" id="1.10.287.950">
    <property type="entry name" value="Methyl-accepting chemotaxis protein"/>
    <property type="match status" value="1"/>
</dbReference>
<dbReference type="Pfam" id="PF00672">
    <property type="entry name" value="HAMP"/>
    <property type="match status" value="1"/>
</dbReference>
<name>A0A7W6S0K4_9PROT</name>
<dbReference type="InterPro" id="IPR004089">
    <property type="entry name" value="MCPsignal_dom"/>
</dbReference>
<dbReference type="Pfam" id="PF00015">
    <property type="entry name" value="MCPsignal"/>
    <property type="match status" value="1"/>
</dbReference>
<dbReference type="GO" id="GO:0007165">
    <property type="term" value="P:signal transduction"/>
    <property type="evidence" value="ECO:0007669"/>
    <property type="project" value="UniProtKB-KW"/>
</dbReference>
<dbReference type="AlphaFoldDB" id="A0A7W6S0K4"/>
<dbReference type="Pfam" id="PF22673">
    <property type="entry name" value="MCP-like_PDC_1"/>
    <property type="match status" value="1"/>
</dbReference>
<keyword evidence="1 3" id="KW-0807">Transducer</keyword>
<dbReference type="EMBL" id="JACIGI010000013">
    <property type="protein sequence ID" value="MBB4286165.1"/>
    <property type="molecule type" value="Genomic_DNA"/>
</dbReference>
<keyword evidence="4" id="KW-1133">Transmembrane helix</keyword>
<dbReference type="CDD" id="cd12913">
    <property type="entry name" value="PDC1_MCP_like"/>
    <property type="match status" value="1"/>
</dbReference>
<dbReference type="PANTHER" id="PTHR32089">
    <property type="entry name" value="METHYL-ACCEPTING CHEMOTAXIS PROTEIN MCPB"/>
    <property type="match status" value="1"/>
</dbReference>
<dbReference type="Gene3D" id="3.30.450.20">
    <property type="entry name" value="PAS domain"/>
    <property type="match status" value="1"/>
</dbReference>
<evidence type="ECO:0000259" key="5">
    <source>
        <dbReference type="PROSITE" id="PS50111"/>
    </source>
</evidence>
<gene>
    <name evidence="7" type="ORF">GGD88_001892</name>
</gene>
<dbReference type="CDD" id="cd06225">
    <property type="entry name" value="HAMP"/>
    <property type="match status" value="1"/>
</dbReference>
<organism evidence="7 8">
    <name type="scientific">Roseospira goensis</name>
    <dbReference type="NCBI Taxonomy" id="391922"/>
    <lineage>
        <taxon>Bacteria</taxon>
        <taxon>Pseudomonadati</taxon>
        <taxon>Pseudomonadota</taxon>
        <taxon>Alphaproteobacteria</taxon>
        <taxon>Rhodospirillales</taxon>
        <taxon>Rhodospirillaceae</taxon>
        <taxon>Roseospira</taxon>
    </lineage>
</organism>
<dbReference type="PROSITE" id="PS50111">
    <property type="entry name" value="CHEMOTAXIS_TRANSDUC_2"/>
    <property type="match status" value="1"/>
</dbReference>
<dbReference type="InterPro" id="IPR003660">
    <property type="entry name" value="HAMP_dom"/>
</dbReference>
<dbReference type="PROSITE" id="PS50885">
    <property type="entry name" value="HAMP"/>
    <property type="match status" value="1"/>
</dbReference>
<reference evidence="7 8" key="1">
    <citation type="submission" date="2020-08" db="EMBL/GenBank/DDBJ databases">
        <title>Genome sequencing of Purple Non-Sulfur Bacteria from various extreme environments.</title>
        <authorList>
            <person name="Mayer M."/>
        </authorList>
    </citation>
    <scope>NUCLEOTIDE SEQUENCE [LARGE SCALE GENOMIC DNA]</scope>
    <source>
        <strain evidence="7 8">JA135</strain>
    </source>
</reference>
<evidence type="ECO:0000256" key="3">
    <source>
        <dbReference type="PROSITE-ProRule" id="PRU00284"/>
    </source>
</evidence>
<comment type="caution">
    <text evidence="7">The sequence shown here is derived from an EMBL/GenBank/DDBJ whole genome shotgun (WGS) entry which is preliminary data.</text>
</comment>
<feature type="domain" description="HAMP" evidence="6">
    <location>
        <begin position="337"/>
        <end position="390"/>
    </location>
</feature>
<accession>A0A7W6S0K4</accession>
<dbReference type="Proteomes" id="UP000555728">
    <property type="component" value="Unassembled WGS sequence"/>
</dbReference>
<dbReference type="SMART" id="SM00283">
    <property type="entry name" value="MA"/>
    <property type="match status" value="1"/>
</dbReference>
<dbReference type="GO" id="GO:0016020">
    <property type="term" value="C:membrane"/>
    <property type="evidence" value="ECO:0007669"/>
    <property type="project" value="InterPro"/>
</dbReference>
<dbReference type="Gene3D" id="6.10.340.10">
    <property type="match status" value="1"/>
</dbReference>
<dbReference type="SUPFAM" id="SSF58104">
    <property type="entry name" value="Methyl-accepting chemotaxis protein (MCP) signaling domain"/>
    <property type="match status" value="1"/>
</dbReference>
<sequence length="687" mass="71705">MGLKGRLSAVTAGLVLAALVLAAVASVYFTRTALTENARALSQQAAETGAAEVKQGLEQAFTTARDYAILLETARAQDLADRSLLLDLQSKLLQGNRRLLGVWSGFEPDALDGQDAAFAGTEGHDSTGRFVPYTYRDGDRIAMEPLLDYDVPGAGDYYLDAFNSGRETILEPYPYEVGGKETLLTSLVVPVRHDGAVIGVAGVDIGLGAMQRYLAAIRPMEDGWISVLTGGGMVVADRHTEALGQPGGEAGFSPEALAAVAAGDPYVDERATAADGTPVLRVVVPFTIGQTESTWAVATSIPLATALATAQEITWTLVILTVVVALVALVLAWLSARQVSSPIVGMTGAMERLAEGDLETAIPARERKDEIGRMAHAVQVFKENAQRVKEMEAEQAAQAARTAEEKKQAMHTLADTFESSVGGVVEAVAAAATELQSTAESMASIAEETNSQATTVAAASEQASTNVQTVASAAEELSSSISEIGRQVQQASDVARKASDEAERTNAVVSGLADAAQKIGDVVNLISDIADQTNLLALNATIEAARAGDAGKGFAVVANEVKSLANQTAKATEDIGQQIGSVQSETRTAVTAIESISGIIQQINEVASAIAAAMEEQNAATEEIARNVQQASQGTTEVSQTIVGVTEAARESGSAAESVVVATNSLNEQSAMLKQMVERFLVDVRQS</sequence>
<dbReference type="RefSeq" id="WP_184434627.1">
    <property type="nucleotide sequence ID" value="NZ_JACIGI010000013.1"/>
</dbReference>
<evidence type="ECO:0000256" key="1">
    <source>
        <dbReference type="ARBA" id="ARBA00023224"/>
    </source>
</evidence>